<gene>
    <name evidence="2" type="ORF">ACCUM_3296</name>
</gene>
<accession>A0A5S4EPS4</accession>
<evidence type="ECO:0000313" key="3">
    <source>
        <dbReference type="Proteomes" id="UP000306324"/>
    </source>
</evidence>
<name>A0A5S4EPS4_9PROT</name>
<proteinExistence type="predicted"/>
<comment type="caution">
    <text evidence="2">The sequence shown here is derived from an EMBL/GenBank/DDBJ whole genome shotgun (WGS) entry which is preliminary data.</text>
</comment>
<evidence type="ECO:0000313" key="2">
    <source>
        <dbReference type="EMBL" id="TMQ77352.1"/>
    </source>
</evidence>
<evidence type="ECO:0000256" key="1">
    <source>
        <dbReference type="SAM" id="MobiDB-lite"/>
    </source>
</evidence>
<dbReference type="AlphaFoldDB" id="A0A5S4EPS4"/>
<organism evidence="2 3">
    <name type="scientific">Candidatus Accumulibacter phosphatis</name>
    <dbReference type="NCBI Taxonomy" id="327160"/>
    <lineage>
        <taxon>Bacteria</taxon>
        <taxon>Pseudomonadati</taxon>
        <taxon>Pseudomonadota</taxon>
        <taxon>Betaproteobacteria</taxon>
        <taxon>Candidatus Accumulibacter</taxon>
    </lineage>
</organism>
<feature type="compositionally biased region" description="Low complexity" evidence="1">
    <location>
        <begin position="26"/>
        <end position="37"/>
    </location>
</feature>
<dbReference type="Proteomes" id="UP000306324">
    <property type="component" value="Unassembled WGS sequence"/>
</dbReference>
<keyword evidence="3" id="KW-1185">Reference proteome</keyword>
<reference evidence="2 3" key="1">
    <citation type="submission" date="2019-04" db="EMBL/GenBank/DDBJ databases">
        <title>A novel phosphate-accumulating bacterium identified in bioreactor for phosphate removal from wastewater.</title>
        <authorList>
            <person name="Kotlyarov R.Y."/>
            <person name="Beletsky A.V."/>
            <person name="Kallistova A.Y."/>
            <person name="Dorofeev A.G."/>
            <person name="Nikolaev Y.Y."/>
            <person name="Pimenov N.V."/>
            <person name="Ravin N.V."/>
            <person name="Mardanov A.V."/>
        </authorList>
    </citation>
    <scope>NUCLEOTIDE SEQUENCE [LARGE SCALE GENOMIC DNA]</scope>
    <source>
        <strain evidence="2 3">Bin19</strain>
    </source>
</reference>
<feature type="region of interest" description="Disordered" evidence="1">
    <location>
        <begin position="1"/>
        <end position="46"/>
    </location>
</feature>
<sequence>MLHLHDMQDEDLWNPGSTKPFRHPNVGTAAAVGTTTVLPRRSPQPA</sequence>
<dbReference type="EMBL" id="SWAD01000027">
    <property type="protein sequence ID" value="TMQ77352.1"/>
    <property type="molecule type" value="Genomic_DNA"/>
</dbReference>
<protein>
    <submittedName>
        <fullName evidence="2">Uncharacterized protein</fullName>
    </submittedName>
</protein>